<dbReference type="Pfam" id="PF00877">
    <property type="entry name" value="NLPC_P60"/>
    <property type="match status" value="1"/>
</dbReference>
<sequence>MSSRKLTRGVLVTALFFGALPAVSFAAQPADPARAYADLTAQATKLNEEVLRAQEDLVLRRAELERASVDVAAAQQIERQAKSDEDGYRGQVDLITQASFEGARFNQLSALLVADSQQDFLNRLEMMRVLASDKADSLARLSGAVEKARQAHQAAENSRTRAAEAASAAERLKADLDGRSRALQAQISEVRAALTRLPAPVVNRLRDPGDRSAVSVPAGTAGIALAFALAQRGDEYRYGSTGPDQWDCAGLTMKAYASAGLNIPRTSGGQAAVGRVVTRGEVRAGDLIVYYSSRSHVAMAVDNMRAVHASTEGQPVKIAPIDAIGPIAVIRRIEG</sequence>
<name>A0A0F0HC32_LENAE</name>
<dbReference type="PANTHER" id="PTHR47359">
    <property type="entry name" value="PEPTIDOGLYCAN DL-ENDOPEPTIDASE CWLO"/>
    <property type="match status" value="1"/>
</dbReference>
<dbReference type="GO" id="GO:0008234">
    <property type="term" value="F:cysteine-type peptidase activity"/>
    <property type="evidence" value="ECO:0007669"/>
    <property type="project" value="UniProtKB-KW"/>
</dbReference>
<evidence type="ECO:0000256" key="3">
    <source>
        <dbReference type="ARBA" id="ARBA00022801"/>
    </source>
</evidence>
<keyword evidence="2" id="KW-0645">Protease</keyword>
<organism evidence="8 9">
    <name type="scientific">Lentzea aerocolonigenes</name>
    <name type="common">Lechevalieria aerocolonigenes</name>
    <name type="synonym">Saccharothrix aerocolonigenes</name>
    <dbReference type="NCBI Taxonomy" id="68170"/>
    <lineage>
        <taxon>Bacteria</taxon>
        <taxon>Bacillati</taxon>
        <taxon>Actinomycetota</taxon>
        <taxon>Actinomycetes</taxon>
        <taxon>Pseudonocardiales</taxon>
        <taxon>Pseudonocardiaceae</taxon>
        <taxon>Lentzea</taxon>
    </lineage>
</organism>
<evidence type="ECO:0000256" key="1">
    <source>
        <dbReference type="ARBA" id="ARBA00007074"/>
    </source>
</evidence>
<comment type="caution">
    <text evidence="8">The sequence shown here is derived from an EMBL/GenBank/DDBJ whole genome shotgun (WGS) entry which is preliminary data.</text>
</comment>
<dbReference type="RefSeq" id="WP_045309337.1">
    <property type="nucleotide sequence ID" value="NZ_JYJG01000003.1"/>
</dbReference>
<feature type="coiled-coil region" evidence="5">
    <location>
        <begin position="138"/>
        <end position="175"/>
    </location>
</feature>
<accession>A0A0F0HC32</accession>
<evidence type="ECO:0000259" key="7">
    <source>
        <dbReference type="PROSITE" id="PS51935"/>
    </source>
</evidence>
<protein>
    <recommendedName>
        <fullName evidence="7">NlpC/P60 domain-containing protein</fullName>
    </recommendedName>
</protein>
<reference evidence="8 9" key="1">
    <citation type="submission" date="2015-02" db="EMBL/GenBank/DDBJ databases">
        <authorList>
            <person name="Ju K.-S."/>
            <person name="Doroghazi J.R."/>
            <person name="Metcalf W."/>
        </authorList>
    </citation>
    <scope>NUCLEOTIDE SEQUENCE [LARGE SCALE GENOMIC DNA]</scope>
    <source>
        <strain evidence="8 9">NRRL B-16140</strain>
    </source>
</reference>
<dbReference type="OrthoDB" id="5177647at2"/>
<evidence type="ECO:0000313" key="8">
    <source>
        <dbReference type="EMBL" id="KJK53219.1"/>
    </source>
</evidence>
<feature type="chain" id="PRO_5002442253" description="NlpC/P60 domain-containing protein" evidence="6">
    <location>
        <begin position="27"/>
        <end position="335"/>
    </location>
</feature>
<gene>
    <name evidence="8" type="ORF">UK23_00655</name>
</gene>
<dbReference type="InterPro" id="IPR000064">
    <property type="entry name" value="NLP_P60_dom"/>
</dbReference>
<dbReference type="STRING" id="68170.GCA_000974445_07936"/>
<dbReference type="AlphaFoldDB" id="A0A0F0HC32"/>
<feature type="signal peptide" evidence="6">
    <location>
        <begin position="1"/>
        <end position="26"/>
    </location>
</feature>
<dbReference type="Gene3D" id="3.90.1720.10">
    <property type="entry name" value="endopeptidase domain like (from Nostoc punctiforme)"/>
    <property type="match status" value="1"/>
</dbReference>
<keyword evidence="6" id="KW-0732">Signal</keyword>
<evidence type="ECO:0000256" key="5">
    <source>
        <dbReference type="SAM" id="Coils"/>
    </source>
</evidence>
<keyword evidence="3" id="KW-0378">Hydrolase</keyword>
<keyword evidence="5" id="KW-0175">Coiled coil</keyword>
<dbReference type="PATRIC" id="fig|68170.10.peg.137"/>
<evidence type="ECO:0000256" key="4">
    <source>
        <dbReference type="ARBA" id="ARBA00022807"/>
    </source>
</evidence>
<dbReference type="InterPro" id="IPR051794">
    <property type="entry name" value="PG_Endopeptidase_C40"/>
</dbReference>
<dbReference type="PROSITE" id="PS51935">
    <property type="entry name" value="NLPC_P60"/>
    <property type="match status" value="1"/>
</dbReference>
<evidence type="ECO:0000313" key="9">
    <source>
        <dbReference type="Proteomes" id="UP000033393"/>
    </source>
</evidence>
<dbReference type="PANTHER" id="PTHR47359:SF3">
    <property type="entry name" value="NLP_P60 DOMAIN-CONTAINING PROTEIN-RELATED"/>
    <property type="match status" value="1"/>
</dbReference>
<evidence type="ECO:0000256" key="2">
    <source>
        <dbReference type="ARBA" id="ARBA00022670"/>
    </source>
</evidence>
<dbReference type="InterPro" id="IPR038765">
    <property type="entry name" value="Papain-like_cys_pep_sf"/>
</dbReference>
<dbReference type="Proteomes" id="UP000033393">
    <property type="component" value="Unassembled WGS sequence"/>
</dbReference>
<keyword evidence="9" id="KW-1185">Reference proteome</keyword>
<dbReference type="GO" id="GO:0006508">
    <property type="term" value="P:proteolysis"/>
    <property type="evidence" value="ECO:0007669"/>
    <property type="project" value="UniProtKB-KW"/>
</dbReference>
<evidence type="ECO:0000256" key="6">
    <source>
        <dbReference type="SAM" id="SignalP"/>
    </source>
</evidence>
<dbReference type="EMBL" id="JYJG01000003">
    <property type="protein sequence ID" value="KJK53219.1"/>
    <property type="molecule type" value="Genomic_DNA"/>
</dbReference>
<dbReference type="SUPFAM" id="SSF54001">
    <property type="entry name" value="Cysteine proteinases"/>
    <property type="match status" value="1"/>
</dbReference>
<proteinExistence type="inferred from homology"/>
<comment type="similarity">
    <text evidence="1">Belongs to the peptidase C40 family.</text>
</comment>
<keyword evidence="4" id="KW-0788">Thiol protease</keyword>
<feature type="domain" description="NlpC/P60" evidence="7">
    <location>
        <begin position="218"/>
        <end position="335"/>
    </location>
</feature>